<proteinExistence type="predicted"/>
<keyword evidence="2" id="KW-1185">Reference proteome</keyword>
<protein>
    <submittedName>
        <fullName evidence="1">Uncharacterized protein</fullName>
    </submittedName>
</protein>
<dbReference type="KEGG" id="vg:22112300"/>
<name>A0A076G4J3_9CAUD</name>
<dbReference type="GeneID" id="22112300"/>
<reference evidence="1 2" key="1">
    <citation type="submission" date="2014-05" db="EMBL/GenBank/DDBJ databases">
        <title>Complete genome sequence of Aeromonas bacteriophage pAh6-C.</title>
        <authorList>
            <person name="Jun J.W."/>
            <person name="Park S.C."/>
        </authorList>
    </citation>
    <scope>NUCLEOTIDE SEQUENCE [LARGE SCALE GENOMIC DNA]</scope>
</reference>
<sequence>MITPKEGHVYSIYHSCSGWEKLTVVDVSLQCVELMCNSGTMQGQIRRVTGACWATLVRDNRLKEGWAETTVSVNQKLAEILPIEVHIDNFHEG</sequence>
<evidence type="ECO:0000313" key="1">
    <source>
        <dbReference type="EMBL" id="AII26798.1"/>
    </source>
</evidence>
<organism evidence="1 2">
    <name type="scientific">Aeromonas phage pAh6-C</name>
    <dbReference type="NCBI Taxonomy" id="1505227"/>
    <lineage>
        <taxon>Viruses</taxon>
        <taxon>Duplodnaviria</taxon>
        <taxon>Heunggongvirae</taxon>
        <taxon>Uroviricota</taxon>
        <taxon>Caudoviricetes</taxon>
        <taxon>Chaseviridae</taxon>
        <taxon>Nefertitivirinae</taxon>
        <taxon>Pahsextavirus</taxon>
        <taxon>Pahsextavirus pAh6C</taxon>
    </lineage>
</organism>
<dbReference type="RefSeq" id="YP_009103378.1">
    <property type="nucleotide sequence ID" value="NC_025459.1"/>
</dbReference>
<accession>A0A076G4J3</accession>
<evidence type="ECO:0000313" key="2">
    <source>
        <dbReference type="Proteomes" id="UP000028666"/>
    </source>
</evidence>
<gene>
    <name evidence="1" type="ORF">AH6C_044</name>
</gene>
<dbReference type="Proteomes" id="UP000028666">
    <property type="component" value="Segment"/>
</dbReference>
<dbReference type="EMBL" id="KJ858521">
    <property type="protein sequence ID" value="AII26798.1"/>
    <property type="molecule type" value="Genomic_DNA"/>
</dbReference>